<comment type="similarity">
    <text evidence="1">Belongs to the protein kinase superfamily. CAMK Ser/Thr protein kinase family. CHEK2 subfamily.</text>
</comment>
<keyword evidence="9" id="KW-0418">Kinase</keyword>
<evidence type="ECO:0000259" key="7">
    <source>
        <dbReference type="PROSITE" id="PS50006"/>
    </source>
</evidence>
<feature type="domain" description="FHA" evidence="7">
    <location>
        <begin position="60"/>
        <end position="119"/>
    </location>
</feature>
<feature type="domain" description="Protein kinase" evidence="8">
    <location>
        <begin position="206"/>
        <end position="458"/>
    </location>
</feature>
<dbReference type="PROSITE" id="PS50006">
    <property type="entry name" value="FHA_DOMAIN"/>
    <property type="match status" value="1"/>
</dbReference>
<evidence type="ECO:0000256" key="2">
    <source>
        <dbReference type="ARBA" id="ARBA00012513"/>
    </source>
</evidence>
<proteinExistence type="inferred from homology"/>
<dbReference type="GO" id="GO:0005737">
    <property type="term" value="C:cytoplasm"/>
    <property type="evidence" value="ECO:0007669"/>
    <property type="project" value="TreeGrafter"/>
</dbReference>
<dbReference type="InterPro" id="IPR008271">
    <property type="entry name" value="Ser/Thr_kinase_AS"/>
</dbReference>
<gene>
    <name evidence="9" type="ORF">PROQFM164_S02g000451</name>
</gene>
<keyword evidence="3 5" id="KW-0547">Nucleotide-binding</keyword>
<dbReference type="EC" id="2.7.11.1" evidence="2"/>
<evidence type="ECO:0000256" key="4">
    <source>
        <dbReference type="ARBA" id="ARBA00022840"/>
    </source>
</evidence>
<sequence length="553" mass="62110">MSSFPHPHRLALFSLRPLNERAKNVASHPGNKHLTSKLNDGTIVLDIGFHIRSRSRHTIATLGRGGDADLFIEGFNISKIQCSFEIEPNTNVIMLYDRSHGQTTQVFGHNATPFEHGRVRQVVVQKNLNDVLGMGGKMQDVFRFQLLWHENTCLTTERIKELESILDDHVENPRLARTVDDLETVLPSQMQTRIHTAGPLQLKMRYTKIDRLGSGQFGVVYKAIDVDTGKLLAVKILQQPEQALDEEWRKSLYYALKREVEALSQISHPHVVDFITSQGWDGPAAEIFMGLKDGALSSLVLKGDFMSVHDLAKCVCHQMLQALDCLAVNGVVHRDVKPENILYTALPNAQYRFYLGDFGLCNRTVSAHSSVGTPLYTAPEVCQSGAQTHKMDVWSLFVTIAWILDFDGFRQNLQHISLWQAQQALLAITSKIGDIQEMARVDPGERASAAQMLVKRFGGEGLSTQLNQIPPLSPTKPVPKPEAELNVKKYGPAHSSRKVPKQPTNLTRARQPSNPQARVLRPRTIDRLLTKKHELLSHVVESPGFRVRRPYKH</sequence>
<accession>W6QL91</accession>
<dbReference type="PROSITE" id="PS00108">
    <property type="entry name" value="PROTEIN_KINASE_ST"/>
    <property type="match status" value="1"/>
</dbReference>
<dbReference type="AlphaFoldDB" id="W6QL91"/>
<dbReference type="InterPro" id="IPR017441">
    <property type="entry name" value="Protein_kinase_ATP_BS"/>
</dbReference>
<feature type="compositionally biased region" description="Polar residues" evidence="6">
    <location>
        <begin position="502"/>
        <end position="516"/>
    </location>
</feature>
<evidence type="ECO:0000256" key="3">
    <source>
        <dbReference type="ARBA" id="ARBA00022741"/>
    </source>
</evidence>
<dbReference type="PROSITE" id="PS50011">
    <property type="entry name" value="PROTEIN_KINASE_DOM"/>
    <property type="match status" value="1"/>
</dbReference>
<evidence type="ECO:0000313" key="10">
    <source>
        <dbReference type="Proteomes" id="UP000030686"/>
    </source>
</evidence>
<keyword evidence="10" id="KW-1185">Reference proteome</keyword>
<reference evidence="9" key="1">
    <citation type="journal article" date="2014" name="Nat. Commun.">
        <title>Multiple recent horizontal transfers of a large genomic region in cheese making fungi.</title>
        <authorList>
            <person name="Cheeseman K."/>
            <person name="Ropars J."/>
            <person name="Renault P."/>
            <person name="Dupont J."/>
            <person name="Gouzy J."/>
            <person name="Branca A."/>
            <person name="Abraham A.L."/>
            <person name="Ceppi M."/>
            <person name="Conseiller E."/>
            <person name="Debuchy R."/>
            <person name="Malagnac F."/>
            <person name="Goarin A."/>
            <person name="Silar P."/>
            <person name="Lacoste S."/>
            <person name="Sallet E."/>
            <person name="Bensimon A."/>
            <person name="Giraud T."/>
            <person name="Brygoo Y."/>
        </authorList>
    </citation>
    <scope>NUCLEOTIDE SEQUENCE [LARGE SCALE GENOMIC DNA]</scope>
    <source>
        <strain evidence="9">FM164</strain>
    </source>
</reference>
<protein>
    <recommendedName>
        <fullName evidence="2">non-specific serine/threonine protein kinase</fullName>
        <ecNumber evidence="2">2.7.11.1</ecNumber>
    </recommendedName>
</protein>
<dbReference type="Pfam" id="PF00069">
    <property type="entry name" value="Pkinase"/>
    <property type="match status" value="1"/>
</dbReference>
<keyword evidence="9" id="KW-0808">Transferase</keyword>
<dbReference type="GO" id="GO:0005524">
    <property type="term" value="F:ATP binding"/>
    <property type="evidence" value="ECO:0007669"/>
    <property type="project" value="UniProtKB-UniRule"/>
</dbReference>
<dbReference type="SMART" id="SM00220">
    <property type="entry name" value="S_TKc"/>
    <property type="match status" value="1"/>
</dbReference>
<keyword evidence="4 5" id="KW-0067">ATP-binding</keyword>
<dbReference type="Proteomes" id="UP000030686">
    <property type="component" value="Unassembled WGS sequence"/>
</dbReference>
<organism evidence="9 10">
    <name type="scientific">Penicillium roqueforti (strain FM164)</name>
    <dbReference type="NCBI Taxonomy" id="1365484"/>
    <lineage>
        <taxon>Eukaryota</taxon>
        <taxon>Fungi</taxon>
        <taxon>Dikarya</taxon>
        <taxon>Ascomycota</taxon>
        <taxon>Pezizomycotina</taxon>
        <taxon>Eurotiomycetes</taxon>
        <taxon>Eurotiomycetidae</taxon>
        <taxon>Eurotiales</taxon>
        <taxon>Aspergillaceae</taxon>
        <taxon>Penicillium</taxon>
    </lineage>
</organism>
<dbReference type="Gene3D" id="1.10.510.10">
    <property type="entry name" value="Transferase(Phosphotransferase) domain 1"/>
    <property type="match status" value="1"/>
</dbReference>
<dbReference type="CDD" id="cd14014">
    <property type="entry name" value="STKc_PknB_like"/>
    <property type="match status" value="1"/>
</dbReference>
<dbReference type="OMA" id="NAPFDNA"/>
<evidence type="ECO:0000256" key="1">
    <source>
        <dbReference type="ARBA" id="ARBA00005575"/>
    </source>
</evidence>
<dbReference type="STRING" id="1365484.W6QL91"/>
<evidence type="ECO:0000259" key="8">
    <source>
        <dbReference type="PROSITE" id="PS50011"/>
    </source>
</evidence>
<feature type="binding site" evidence="5">
    <location>
        <position position="235"/>
    </location>
    <ligand>
        <name>ATP</name>
        <dbReference type="ChEBI" id="CHEBI:30616"/>
    </ligand>
</feature>
<dbReference type="EMBL" id="HG792016">
    <property type="protein sequence ID" value="CDM30302.1"/>
    <property type="molecule type" value="Genomic_DNA"/>
</dbReference>
<dbReference type="InterPro" id="IPR011009">
    <property type="entry name" value="Kinase-like_dom_sf"/>
</dbReference>
<evidence type="ECO:0000313" key="9">
    <source>
        <dbReference type="EMBL" id="CDM30302.1"/>
    </source>
</evidence>
<dbReference type="InterPro" id="IPR008984">
    <property type="entry name" value="SMAD_FHA_dom_sf"/>
</dbReference>
<dbReference type="OrthoDB" id="4062651at2759"/>
<name>W6QL91_PENRF</name>
<dbReference type="InterPro" id="IPR000719">
    <property type="entry name" value="Prot_kinase_dom"/>
</dbReference>
<evidence type="ECO:0000256" key="6">
    <source>
        <dbReference type="SAM" id="MobiDB-lite"/>
    </source>
</evidence>
<dbReference type="InterPro" id="IPR000253">
    <property type="entry name" value="FHA_dom"/>
</dbReference>
<feature type="region of interest" description="Disordered" evidence="6">
    <location>
        <begin position="488"/>
        <end position="521"/>
    </location>
</feature>
<dbReference type="GO" id="GO:0004674">
    <property type="term" value="F:protein serine/threonine kinase activity"/>
    <property type="evidence" value="ECO:0007669"/>
    <property type="project" value="UniProtKB-EC"/>
</dbReference>
<evidence type="ECO:0000256" key="5">
    <source>
        <dbReference type="PROSITE-ProRule" id="PRU10141"/>
    </source>
</evidence>
<dbReference type="SUPFAM" id="SSF49879">
    <property type="entry name" value="SMAD/FHA domain"/>
    <property type="match status" value="1"/>
</dbReference>
<dbReference type="InterPro" id="IPR050629">
    <property type="entry name" value="STE20/SPS1-PAK"/>
</dbReference>
<dbReference type="SUPFAM" id="SSF56112">
    <property type="entry name" value="Protein kinase-like (PK-like)"/>
    <property type="match status" value="1"/>
</dbReference>
<dbReference type="PROSITE" id="PS00107">
    <property type="entry name" value="PROTEIN_KINASE_ATP"/>
    <property type="match status" value="1"/>
</dbReference>
<dbReference type="PANTHER" id="PTHR48012">
    <property type="entry name" value="STERILE20-LIKE KINASE, ISOFORM B-RELATED"/>
    <property type="match status" value="1"/>
</dbReference>